<proteinExistence type="predicted"/>
<evidence type="ECO:0000313" key="2">
    <source>
        <dbReference type="Proteomes" id="UP000440578"/>
    </source>
</evidence>
<dbReference type="PANTHER" id="PTHR46409:SF1">
    <property type="entry name" value="HTH PSQ-TYPE DOMAIN-CONTAINING PROTEIN"/>
    <property type="match status" value="1"/>
</dbReference>
<reference evidence="1 2" key="1">
    <citation type="submission" date="2019-07" db="EMBL/GenBank/DDBJ databases">
        <title>Draft genome assembly of a fouling barnacle, Amphibalanus amphitrite (Darwin, 1854): The first reference genome for Thecostraca.</title>
        <authorList>
            <person name="Kim W."/>
        </authorList>
    </citation>
    <scope>NUCLEOTIDE SEQUENCE [LARGE SCALE GENOMIC DNA]</scope>
    <source>
        <strain evidence="1">SNU_AA5</strain>
        <tissue evidence="1">Soma without cirri and trophi</tissue>
    </source>
</reference>
<dbReference type="AlphaFoldDB" id="A0A6A4WUE0"/>
<organism evidence="1 2">
    <name type="scientific">Amphibalanus amphitrite</name>
    <name type="common">Striped barnacle</name>
    <name type="synonym">Balanus amphitrite</name>
    <dbReference type="NCBI Taxonomy" id="1232801"/>
    <lineage>
        <taxon>Eukaryota</taxon>
        <taxon>Metazoa</taxon>
        <taxon>Ecdysozoa</taxon>
        <taxon>Arthropoda</taxon>
        <taxon>Crustacea</taxon>
        <taxon>Multicrustacea</taxon>
        <taxon>Cirripedia</taxon>
        <taxon>Thoracica</taxon>
        <taxon>Thoracicalcarea</taxon>
        <taxon>Balanomorpha</taxon>
        <taxon>Balanoidea</taxon>
        <taxon>Balanidae</taxon>
        <taxon>Amphibalaninae</taxon>
        <taxon>Amphibalanus</taxon>
    </lineage>
</organism>
<dbReference type="EMBL" id="VIIS01000713">
    <property type="protein sequence ID" value="KAF0305878.1"/>
    <property type="molecule type" value="Genomic_DNA"/>
</dbReference>
<dbReference type="Proteomes" id="UP000440578">
    <property type="component" value="Unassembled WGS sequence"/>
</dbReference>
<sequence length="337" mass="37009">MSHQRIAERGINADQVLIIGGDGTNSVVGYKGGWMACLEARLGRPLTRVVCLCHQAELPYRALFRTLAGRTLSKGRFEGEIGEMITGAVHERPLAAFRPLGSAADLPALSPEVERSLSSDMQLLYQCARCVTTGDGSAVEHRIHGQLNMARWYTAQSRLLRAYMSQPAPSAEDDGMVTDRHRRLTTLALYIVAVYLPTVLAIKHKPDLVEAPRHLFDQLQRQRQHMGGPDLQTVQGSLCGNALMAHPENVVLGMLGDERRDVRARAVQMVREARARRQPGPVRQFRVQSASVNVSAHQYTELVDVTMWTPSDLMTPAQLALAAGAQLAAEVAHNGDI</sequence>
<evidence type="ECO:0000313" key="1">
    <source>
        <dbReference type="EMBL" id="KAF0305878.1"/>
    </source>
</evidence>
<dbReference type="PANTHER" id="PTHR46409">
    <property type="entry name" value="HTH PSQ-TYPE DOMAIN-CONTAINING PROTEIN"/>
    <property type="match status" value="1"/>
</dbReference>
<accession>A0A6A4WUE0</accession>
<comment type="caution">
    <text evidence="1">The sequence shown here is derived from an EMBL/GenBank/DDBJ whole genome shotgun (WGS) entry which is preliminary data.</text>
</comment>
<gene>
    <name evidence="1" type="ORF">FJT64_022562</name>
</gene>
<protein>
    <submittedName>
        <fullName evidence="1">Uncharacterized protein</fullName>
    </submittedName>
</protein>
<dbReference type="OrthoDB" id="6617942at2759"/>
<name>A0A6A4WUE0_AMPAM</name>
<keyword evidence="2" id="KW-1185">Reference proteome</keyword>